<organism evidence="1 2">
    <name type="scientific">Seminavis robusta</name>
    <dbReference type="NCBI Taxonomy" id="568900"/>
    <lineage>
        <taxon>Eukaryota</taxon>
        <taxon>Sar</taxon>
        <taxon>Stramenopiles</taxon>
        <taxon>Ochrophyta</taxon>
        <taxon>Bacillariophyta</taxon>
        <taxon>Bacillariophyceae</taxon>
        <taxon>Bacillariophycidae</taxon>
        <taxon>Naviculales</taxon>
        <taxon>Naviculaceae</taxon>
        <taxon>Seminavis</taxon>
    </lineage>
</organism>
<proteinExistence type="predicted"/>
<evidence type="ECO:0000313" key="1">
    <source>
        <dbReference type="EMBL" id="CAB9529120.1"/>
    </source>
</evidence>
<keyword evidence="2" id="KW-1185">Reference proteome</keyword>
<dbReference type="AlphaFoldDB" id="A0A9N8HY74"/>
<dbReference type="EMBL" id="CAICTM010002403">
    <property type="protein sequence ID" value="CAB9529120.1"/>
    <property type="molecule type" value="Genomic_DNA"/>
</dbReference>
<gene>
    <name evidence="1" type="ORF">SEMRO_2405_G326480.1</name>
</gene>
<dbReference type="Proteomes" id="UP001153069">
    <property type="component" value="Unassembled WGS sequence"/>
</dbReference>
<name>A0A9N8HY74_9STRA</name>
<sequence length="131" mass="15253">MQALYAFKKARPVLYNEIEAPCELRSLRSDSPERYSVPNGAPPPPFSFDFVEVGPRLGWRWTNEKQGGCCEIQWLDPEPYEGGFDDCTVYLKRYSEIRQEDVNSFRGFLQPPTREQYLARRNSDRHDSSVV</sequence>
<accession>A0A9N8HY74</accession>
<protein>
    <submittedName>
        <fullName evidence="1">Uncharacterized protein</fullName>
    </submittedName>
</protein>
<dbReference type="OrthoDB" id="53019at2759"/>
<evidence type="ECO:0000313" key="2">
    <source>
        <dbReference type="Proteomes" id="UP001153069"/>
    </source>
</evidence>
<reference evidence="1" key="1">
    <citation type="submission" date="2020-06" db="EMBL/GenBank/DDBJ databases">
        <authorList>
            <consortium name="Plant Systems Biology data submission"/>
        </authorList>
    </citation>
    <scope>NUCLEOTIDE SEQUENCE</scope>
    <source>
        <strain evidence="1">D6</strain>
    </source>
</reference>
<comment type="caution">
    <text evidence="1">The sequence shown here is derived from an EMBL/GenBank/DDBJ whole genome shotgun (WGS) entry which is preliminary data.</text>
</comment>